<evidence type="ECO:0000313" key="1">
    <source>
        <dbReference type="EMBL" id="KAF6039400.1"/>
    </source>
</evidence>
<comment type="caution">
    <text evidence="1">The sequence shown here is derived from an EMBL/GenBank/DDBJ whole genome shotgun (WGS) entry which is preliminary data.</text>
</comment>
<protein>
    <submittedName>
        <fullName evidence="1">TBC1D16</fullName>
    </submittedName>
</protein>
<organism evidence="1 2">
    <name type="scientific">Bugula neritina</name>
    <name type="common">Brown bryozoan</name>
    <name type="synonym">Sertularia neritina</name>
    <dbReference type="NCBI Taxonomy" id="10212"/>
    <lineage>
        <taxon>Eukaryota</taxon>
        <taxon>Metazoa</taxon>
        <taxon>Spiralia</taxon>
        <taxon>Lophotrochozoa</taxon>
        <taxon>Bryozoa</taxon>
        <taxon>Gymnolaemata</taxon>
        <taxon>Cheilostomatida</taxon>
        <taxon>Flustrina</taxon>
        <taxon>Buguloidea</taxon>
        <taxon>Bugulidae</taxon>
        <taxon>Bugula</taxon>
    </lineage>
</organism>
<dbReference type="EMBL" id="VXIV02000267">
    <property type="protein sequence ID" value="KAF6039400.1"/>
    <property type="molecule type" value="Genomic_DNA"/>
</dbReference>
<dbReference type="AlphaFoldDB" id="A0A7J7KMJ6"/>
<dbReference type="Proteomes" id="UP000593567">
    <property type="component" value="Unassembled WGS sequence"/>
</dbReference>
<gene>
    <name evidence="1" type="ORF">EB796_002295</name>
</gene>
<sequence>MNGKLIVTKARGLMHQFRLLEKIPCTTQDLCSSNSAGMWDSGHVPAIECVGHENVEGCPYLGTSSSKLSLFSDILDHK</sequence>
<name>A0A7J7KMJ6_BUGNE</name>
<reference evidence="1" key="1">
    <citation type="submission" date="2020-06" db="EMBL/GenBank/DDBJ databases">
        <title>Draft genome of Bugula neritina, a colonial animal packing powerful symbionts and potential medicines.</title>
        <authorList>
            <person name="Rayko M."/>
        </authorList>
    </citation>
    <scope>NUCLEOTIDE SEQUENCE [LARGE SCALE GENOMIC DNA]</scope>
    <source>
        <strain evidence="1">Kwan_BN1</strain>
    </source>
</reference>
<accession>A0A7J7KMJ6</accession>
<keyword evidence="2" id="KW-1185">Reference proteome</keyword>
<evidence type="ECO:0000313" key="2">
    <source>
        <dbReference type="Proteomes" id="UP000593567"/>
    </source>
</evidence>
<proteinExistence type="predicted"/>
<dbReference type="OrthoDB" id="10264062at2759"/>